<dbReference type="AlphaFoldDB" id="A0A6A4R6I6"/>
<comment type="caution">
    <text evidence="2">The sequence shown here is derived from an EMBL/GenBank/DDBJ whole genome shotgun (WGS) entry which is preliminary data.</text>
</comment>
<evidence type="ECO:0000313" key="3">
    <source>
        <dbReference type="Proteomes" id="UP000441586"/>
    </source>
</evidence>
<feature type="non-terminal residue" evidence="2">
    <location>
        <position position="156"/>
    </location>
</feature>
<dbReference type="InterPro" id="IPR012337">
    <property type="entry name" value="RNaseH-like_sf"/>
</dbReference>
<dbReference type="InterPro" id="IPR036397">
    <property type="entry name" value="RNaseH_sf"/>
</dbReference>
<dbReference type="SUPFAM" id="SSF53098">
    <property type="entry name" value="Ribonuclease H-like"/>
    <property type="match status" value="1"/>
</dbReference>
<dbReference type="RefSeq" id="WP_245227324.1">
    <property type="nucleotide sequence ID" value="NZ_WSFO01000085.1"/>
</dbReference>
<dbReference type="PANTHER" id="PTHR35046:SF9">
    <property type="entry name" value="RNA-DIRECTED DNA POLYMERASE"/>
    <property type="match status" value="1"/>
</dbReference>
<name>A0A6A4R6I6_9RHOB</name>
<protein>
    <recommendedName>
        <fullName evidence="1">Integrase catalytic domain-containing protein</fullName>
    </recommendedName>
</protein>
<dbReference type="Proteomes" id="UP000441586">
    <property type="component" value="Unassembled WGS sequence"/>
</dbReference>
<evidence type="ECO:0000259" key="1">
    <source>
        <dbReference type="PROSITE" id="PS50994"/>
    </source>
</evidence>
<gene>
    <name evidence="2" type="ORF">GP644_23735</name>
</gene>
<dbReference type="Gene3D" id="3.30.420.10">
    <property type="entry name" value="Ribonuclease H-like superfamily/Ribonuclease H"/>
    <property type="match status" value="1"/>
</dbReference>
<proteinExistence type="predicted"/>
<dbReference type="GO" id="GO:0015074">
    <property type="term" value="P:DNA integration"/>
    <property type="evidence" value="ECO:0007669"/>
    <property type="project" value="InterPro"/>
</dbReference>
<sequence length="156" mass="17948">MAHFIACHKTDDAYNVANLFFREIVRLHGVPRTIVSDRDVKFLSFFWKTLWGKLGTKLLFSTSSHPQTDGQTEVTNRTLTTILRAVLKDNLKAWEDVLPHVEFAYNRTLHSSTNLTPFECVYGLNPLTPFDLISLPIEERVDFNAGKQVEIIKEMH</sequence>
<feature type="domain" description="Integrase catalytic" evidence="1">
    <location>
        <begin position="1"/>
        <end position="125"/>
    </location>
</feature>
<dbReference type="PROSITE" id="PS50994">
    <property type="entry name" value="INTEGRASE"/>
    <property type="match status" value="1"/>
</dbReference>
<organism evidence="2 3">
    <name type="scientific">Parasedimentitalea maritima</name>
    <dbReference type="NCBI Taxonomy" id="2578117"/>
    <lineage>
        <taxon>Bacteria</taxon>
        <taxon>Pseudomonadati</taxon>
        <taxon>Pseudomonadota</taxon>
        <taxon>Alphaproteobacteria</taxon>
        <taxon>Rhodobacterales</taxon>
        <taxon>Paracoccaceae</taxon>
        <taxon>Parasedimentitalea</taxon>
    </lineage>
</organism>
<dbReference type="InterPro" id="IPR001584">
    <property type="entry name" value="Integrase_cat-core"/>
</dbReference>
<dbReference type="GO" id="GO:0003676">
    <property type="term" value="F:nucleic acid binding"/>
    <property type="evidence" value="ECO:0007669"/>
    <property type="project" value="InterPro"/>
</dbReference>
<dbReference type="EMBL" id="WSFO01000085">
    <property type="protein sequence ID" value="KAE9623611.1"/>
    <property type="molecule type" value="Genomic_DNA"/>
</dbReference>
<evidence type="ECO:0000313" key="2">
    <source>
        <dbReference type="EMBL" id="KAE9623611.1"/>
    </source>
</evidence>
<accession>A0A6A4R6I6</accession>
<reference evidence="2 3" key="1">
    <citation type="submission" date="2019-12" db="EMBL/GenBank/DDBJ databases">
        <authorList>
            <person name="Zhang Y.-J."/>
        </authorList>
    </citation>
    <scope>NUCLEOTIDE SEQUENCE [LARGE SCALE GENOMIC DNA]</scope>
    <source>
        <strain evidence="2 3">H18S-6</strain>
    </source>
</reference>
<dbReference type="PANTHER" id="PTHR35046">
    <property type="entry name" value="ZINC KNUCKLE (CCHC-TYPE) FAMILY PROTEIN"/>
    <property type="match status" value="1"/>
</dbReference>